<sequence>MPDNVLLPGEILSMTASAADRLTASGSGDAALLYLHLLRRAGAYDPGSAARALRWDAPRLTAAHDTLVSLSLAVKQAASAPLAPVESSEEPPEYTAADITRELEDVTSSFPGLVNEVQRRLGKILSTADLKTLYTLYDFLALPAEVVCLLVSWCVEDMEQKYGPGHKPRMSQIRKEAFAWRRLGLDTAEAAEEHLKRQAVLRGRERDILPLVGVTGRAPVDGERKFIAAWVEMGFPDEAIRLAYEKTVFKKQTMSWPYMNSILRSWHQKGLHSVADIKVKDSDRPAFPAPVPQAAPAQDGRRVAEEVEWMKRFLANQKKEDG</sequence>
<evidence type="ECO:0000256" key="1">
    <source>
        <dbReference type="ARBA" id="ARBA00093462"/>
    </source>
</evidence>
<dbReference type="InterPro" id="IPR006343">
    <property type="entry name" value="DnaB/C_C"/>
</dbReference>
<dbReference type="SUPFAM" id="SSF158499">
    <property type="entry name" value="DnaD domain-like"/>
    <property type="match status" value="1"/>
</dbReference>
<gene>
    <name evidence="3" type="ORF">KL86CLO1_13203</name>
</gene>
<name>A0A212KHY2_9FIRM</name>
<proteinExistence type="inferred from homology"/>
<dbReference type="AlphaFoldDB" id="A0A212KHY2"/>
<evidence type="ECO:0000259" key="2">
    <source>
        <dbReference type="Pfam" id="PF07261"/>
    </source>
</evidence>
<dbReference type="NCBIfam" id="TIGR01446">
    <property type="entry name" value="DnaD_dom"/>
    <property type="match status" value="1"/>
</dbReference>
<dbReference type="Gene3D" id="1.10.10.630">
    <property type="entry name" value="DnaD domain-like"/>
    <property type="match status" value="2"/>
</dbReference>
<dbReference type="EMBL" id="FLUN01000001">
    <property type="protein sequence ID" value="SBW11228.1"/>
    <property type="molecule type" value="Genomic_DNA"/>
</dbReference>
<reference evidence="3" key="1">
    <citation type="submission" date="2016-04" db="EMBL/GenBank/DDBJ databases">
        <authorList>
            <person name="Evans L.H."/>
            <person name="Alamgir A."/>
            <person name="Owens N."/>
            <person name="Weber N.D."/>
            <person name="Virtaneva K."/>
            <person name="Barbian K."/>
            <person name="Babar A."/>
            <person name="Rosenke K."/>
        </authorList>
    </citation>
    <scope>NUCLEOTIDE SEQUENCE</scope>
    <source>
        <strain evidence="3">86</strain>
    </source>
</reference>
<protein>
    <submittedName>
        <fullName evidence="3">DnaD domain protein</fullName>
    </submittedName>
</protein>
<dbReference type="Pfam" id="PF07261">
    <property type="entry name" value="DnaB_2"/>
    <property type="match status" value="1"/>
</dbReference>
<feature type="domain" description="DnaB/C C-terminal" evidence="2">
    <location>
        <begin position="216"/>
        <end position="278"/>
    </location>
</feature>
<organism evidence="3">
    <name type="scientific">uncultured Eubacteriales bacterium</name>
    <dbReference type="NCBI Taxonomy" id="172733"/>
    <lineage>
        <taxon>Bacteria</taxon>
        <taxon>Bacillati</taxon>
        <taxon>Bacillota</taxon>
        <taxon>Clostridia</taxon>
        <taxon>Eubacteriales</taxon>
        <taxon>environmental samples</taxon>
    </lineage>
</organism>
<comment type="similarity">
    <text evidence="1">Belongs to the DnaB/DnaD family.</text>
</comment>
<evidence type="ECO:0000313" key="3">
    <source>
        <dbReference type="EMBL" id="SBW11228.1"/>
    </source>
</evidence>
<dbReference type="InterPro" id="IPR034829">
    <property type="entry name" value="DnaD-like_sf"/>
</dbReference>
<accession>A0A212KHY2</accession>